<evidence type="ECO:0000313" key="9">
    <source>
        <dbReference type="EMBL" id="CAF1062907.1"/>
    </source>
</evidence>
<dbReference type="Proteomes" id="UP000663874">
    <property type="component" value="Unassembled WGS sequence"/>
</dbReference>
<comment type="similarity">
    <text evidence="1">Belongs to the TAF9 family. CENP-S/MHF1 subfamily.</text>
</comment>
<dbReference type="Proteomes" id="UP000663854">
    <property type="component" value="Unassembled WGS sequence"/>
</dbReference>
<dbReference type="GO" id="GO:0006281">
    <property type="term" value="P:DNA repair"/>
    <property type="evidence" value="ECO:0007669"/>
    <property type="project" value="UniProtKB-KW"/>
</dbReference>
<evidence type="ECO:0000313" key="12">
    <source>
        <dbReference type="EMBL" id="CAF3691316.1"/>
    </source>
</evidence>
<evidence type="ECO:0000256" key="5">
    <source>
        <dbReference type="ARBA" id="ARBA00023204"/>
    </source>
</evidence>
<dbReference type="Proteomes" id="UP000663889">
    <property type="component" value="Unassembled WGS sequence"/>
</dbReference>
<dbReference type="PANTHER" id="PTHR22980:SF0">
    <property type="entry name" value="CENTROMERE PROTEIN S"/>
    <property type="match status" value="1"/>
</dbReference>
<reference evidence="13" key="1">
    <citation type="submission" date="2021-02" db="EMBL/GenBank/DDBJ databases">
        <authorList>
            <person name="Nowell W R."/>
        </authorList>
    </citation>
    <scope>NUCLEOTIDE SEQUENCE</scope>
</reference>
<evidence type="ECO:0000313" key="14">
    <source>
        <dbReference type="EMBL" id="CAF3789606.1"/>
    </source>
</evidence>
<dbReference type="GO" id="GO:0071821">
    <property type="term" value="C:FANCM-MHF complex"/>
    <property type="evidence" value="ECO:0007669"/>
    <property type="project" value="InterPro"/>
</dbReference>
<keyword evidence="4" id="KW-0238">DNA-binding</keyword>
<evidence type="ECO:0000313" key="10">
    <source>
        <dbReference type="EMBL" id="CAF1117573.1"/>
    </source>
</evidence>
<accession>A0A818YKD1</accession>
<dbReference type="InterPro" id="IPR009072">
    <property type="entry name" value="Histone-fold"/>
</dbReference>
<dbReference type="InterPro" id="IPR029003">
    <property type="entry name" value="CENP-S/Mhf1"/>
</dbReference>
<evidence type="ECO:0000256" key="4">
    <source>
        <dbReference type="ARBA" id="ARBA00023125"/>
    </source>
</evidence>
<dbReference type="EMBL" id="CAJNOU010000606">
    <property type="protein sequence ID" value="CAF1044920.1"/>
    <property type="molecule type" value="Genomic_DNA"/>
</dbReference>
<evidence type="ECO:0000313" key="6">
    <source>
        <dbReference type="EMBL" id="CAF1011533.1"/>
    </source>
</evidence>
<dbReference type="EMBL" id="CAJOBD010001068">
    <property type="protein sequence ID" value="CAF3756020.1"/>
    <property type="molecule type" value="Genomic_DNA"/>
</dbReference>
<dbReference type="Proteomes" id="UP000663836">
    <property type="component" value="Unassembled WGS sequence"/>
</dbReference>
<dbReference type="GO" id="GO:0046982">
    <property type="term" value="F:protein heterodimerization activity"/>
    <property type="evidence" value="ECO:0007669"/>
    <property type="project" value="InterPro"/>
</dbReference>
<evidence type="ECO:0000313" key="7">
    <source>
        <dbReference type="EMBL" id="CAF1021785.1"/>
    </source>
</evidence>
<dbReference type="OrthoDB" id="1872155at2759"/>
<evidence type="ECO:0000313" key="8">
    <source>
        <dbReference type="EMBL" id="CAF1044920.1"/>
    </source>
</evidence>
<dbReference type="GO" id="GO:0003682">
    <property type="term" value="F:chromatin binding"/>
    <property type="evidence" value="ECO:0007669"/>
    <property type="project" value="TreeGrafter"/>
</dbReference>
<name>A0A818YKD1_9BILA</name>
<dbReference type="EMBL" id="CAJNOL010000603">
    <property type="protein sequence ID" value="CAF1134448.1"/>
    <property type="molecule type" value="Genomic_DNA"/>
</dbReference>
<dbReference type="EMBL" id="CAJOBE010001975">
    <property type="protein sequence ID" value="CAF3789606.1"/>
    <property type="molecule type" value="Genomic_DNA"/>
</dbReference>
<evidence type="ECO:0000313" key="13">
    <source>
        <dbReference type="EMBL" id="CAF3756020.1"/>
    </source>
</evidence>
<dbReference type="EMBL" id="CAJNOH010000380">
    <property type="protein sequence ID" value="CAF1021785.1"/>
    <property type="molecule type" value="Genomic_DNA"/>
</dbReference>
<organism evidence="13 15">
    <name type="scientific">Rotaria sordida</name>
    <dbReference type="NCBI Taxonomy" id="392033"/>
    <lineage>
        <taxon>Eukaryota</taxon>
        <taxon>Metazoa</taxon>
        <taxon>Spiralia</taxon>
        <taxon>Gnathifera</taxon>
        <taxon>Rotifera</taxon>
        <taxon>Eurotatoria</taxon>
        <taxon>Bdelloidea</taxon>
        <taxon>Philodinida</taxon>
        <taxon>Philodinidae</taxon>
        <taxon>Rotaria</taxon>
    </lineage>
</organism>
<proteinExistence type="inferred from homology"/>
<keyword evidence="5" id="KW-0234">DNA repair</keyword>
<dbReference type="EMBL" id="CAJNOL010000563">
    <property type="protein sequence ID" value="CAF1117573.1"/>
    <property type="molecule type" value="Genomic_DNA"/>
</dbReference>
<dbReference type="EMBL" id="CAJNOO010000924">
    <property type="protein sequence ID" value="CAF1062907.1"/>
    <property type="molecule type" value="Genomic_DNA"/>
</dbReference>
<dbReference type="Gene3D" id="1.10.20.10">
    <property type="entry name" value="Histone, subunit A"/>
    <property type="match status" value="1"/>
</dbReference>
<evidence type="ECO:0000313" key="16">
    <source>
        <dbReference type="Proteomes" id="UP000663870"/>
    </source>
</evidence>
<dbReference type="PANTHER" id="PTHR22980">
    <property type="entry name" value="CORTISTATIN"/>
    <property type="match status" value="1"/>
</dbReference>
<dbReference type="CDD" id="cd22919">
    <property type="entry name" value="HFD_CENP-S"/>
    <property type="match status" value="1"/>
</dbReference>
<dbReference type="Proteomes" id="UP000663870">
    <property type="component" value="Unassembled WGS sequence"/>
</dbReference>
<evidence type="ECO:0000313" key="11">
    <source>
        <dbReference type="EMBL" id="CAF1134448.1"/>
    </source>
</evidence>
<comment type="caution">
    <text evidence="13">The sequence shown here is derived from an EMBL/GenBank/DDBJ whole genome shotgun (WGS) entry which is preliminary data.</text>
</comment>
<evidence type="ECO:0000256" key="1">
    <source>
        <dbReference type="ARBA" id="ARBA00006612"/>
    </source>
</evidence>
<dbReference type="EMBL" id="CAJOAX010001161">
    <property type="protein sequence ID" value="CAF3691316.1"/>
    <property type="molecule type" value="Genomic_DNA"/>
</dbReference>
<dbReference type="EMBL" id="CAJNOT010000527">
    <property type="protein sequence ID" value="CAF1011533.1"/>
    <property type="molecule type" value="Genomic_DNA"/>
</dbReference>
<evidence type="ECO:0000256" key="2">
    <source>
        <dbReference type="ARBA" id="ARBA00016400"/>
    </source>
</evidence>
<dbReference type="GO" id="GO:0000712">
    <property type="term" value="P:resolution of meiotic recombination intermediates"/>
    <property type="evidence" value="ECO:0007669"/>
    <property type="project" value="TreeGrafter"/>
</dbReference>
<gene>
    <name evidence="14" type="ORF">FNK824_LOCUS14361</name>
    <name evidence="13" type="ORF">JBS370_LOCUS12841</name>
    <name evidence="10" type="ORF">JXQ802_LOCUS20031</name>
    <name evidence="11" type="ORF">JXQ802_LOCUS20877</name>
    <name evidence="12" type="ORF">OTI717_LOCUS11899</name>
    <name evidence="7" type="ORF">PYM288_LOCUS15662</name>
    <name evidence="9" type="ORF">RFH988_LOCUS17353</name>
    <name evidence="8" type="ORF">SEV965_LOCUS13031</name>
    <name evidence="6" type="ORF">ZHD862_LOCUS13060</name>
</gene>
<protein>
    <recommendedName>
        <fullName evidence="2">Centromere protein S</fullName>
    </recommendedName>
</protein>
<dbReference type="GO" id="GO:0003677">
    <property type="term" value="F:DNA binding"/>
    <property type="evidence" value="ECO:0007669"/>
    <property type="project" value="UniProtKB-KW"/>
</dbReference>
<dbReference type="Proteomes" id="UP000663823">
    <property type="component" value="Unassembled WGS sequence"/>
</dbReference>
<keyword evidence="3" id="KW-0227">DNA damage</keyword>
<evidence type="ECO:0000256" key="3">
    <source>
        <dbReference type="ARBA" id="ARBA00022763"/>
    </source>
</evidence>
<evidence type="ECO:0000313" key="15">
    <source>
        <dbReference type="Proteomes" id="UP000663836"/>
    </source>
</evidence>
<dbReference type="Pfam" id="PF15630">
    <property type="entry name" value="CENP-S"/>
    <property type="match status" value="1"/>
</dbReference>
<dbReference type="Proteomes" id="UP000663864">
    <property type="component" value="Unassembled WGS sequence"/>
</dbReference>
<dbReference type="GO" id="GO:0031297">
    <property type="term" value="P:replication fork processing"/>
    <property type="evidence" value="ECO:0007669"/>
    <property type="project" value="TreeGrafter"/>
</dbReference>
<dbReference type="SUPFAM" id="SSF47113">
    <property type="entry name" value="Histone-fold"/>
    <property type="match status" value="1"/>
</dbReference>
<dbReference type="AlphaFoldDB" id="A0A818YKD1"/>
<keyword evidence="16" id="KW-1185">Reference proteome</keyword>
<dbReference type="Proteomes" id="UP000663882">
    <property type="component" value="Unassembled WGS sequence"/>
</dbReference>
<sequence>MADLDDERLLQDPGSRLKVALHAACGKICEQLQIQSNVTVDKQVVNAIGDITFQQIETFCQDLDVFSKHGKRTTINVDDVRLLCRRNPGLLDKIDDFQRSLKPLKTTSRSTTSRNNISSRYDDHNVDITVVESSSDMDDIN</sequence>